<dbReference type="InterPro" id="IPR001387">
    <property type="entry name" value="Cro/C1-type_HTH"/>
</dbReference>
<protein>
    <submittedName>
        <fullName evidence="2">Cro/C1-type HTH DNA-binding domain protein</fullName>
    </submittedName>
</protein>
<dbReference type="SUPFAM" id="SSF47413">
    <property type="entry name" value="lambda repressor-like DNA-binding domains"/>
    <property type="match status" value="1"/>
</dbReference>
<keyword evidence="2" id="KW-0238">DNA-binding</keyword>
<feature type="domain" description="HTH cro/C1-type" evidence="1">
    <location>
        <begin position="8"/>
        <end position="63"/>
    </location>
</feature>
<dbReference type="EMBL" id="BK016019">
    <property type="protein sequence ID" value="DAF89982.1"/>
    <property type="molecule type" value="Genomic_DNA"/>
</dbReference>
<dbReference type="Pfam" id="PF13443">
    <property type="entry name" value="HTH_26"/>
    <property type="match status" value="1"/>
</dbReference>
<evidence type="ECO:0000313" key="2">
    <source>
        <dbReference type="EMBL" id="DAF89982.1"/>
    </source>
</evidence>
<reference evidence="2" key="1">
    <citation type="journal article" date="2021" name="Proc. Natl. Acad. Sci. U.S.A.">
        <title>A Catalog of Tens of Thousands of Viruses from Human Metagenomes Reveals Hidden Associations with Chronic Diseases.</title>
        <authorList>
            <person name="Tisza M.J."/>
            <person name="Buck C.B."/>
        </authorList>
    </citation>
    <scope>NUCLEOTIDE SEQUENCE</scope>
    <source>
        <strain evidence="2">CtBCv9</strain>
    </source>
</reference>
<sequence>MDDLYKLIEGKCKERGIKISKLCTDVGIRQSILSDLKHGRTKTLSVPTASKLAEYFGVDITEFLDYANEDSVESYYEGWKDACESSWVPPEFRDGIAQQEKPAPTNEGELAEDDKRIIELLHQLTPENRERIVEIIKALASQ</sequence>
<organism evidence="2">
    <name type="scientific">Myoviridae sp. ctBCv9</name>
    <dbReference type="NCBI Taxonomy" id="2825045"/>
    <lineage>
        <taxon>Viruses</taxon>
        <taxon>Duplodnaviria</taxon>
        <taxon>Heunggongvirae</taxon>
        <taxon>Uroviricota</taxon>
        <taxon>Caudoviricetes</taxon>
    </lineage>
</organism>
<proteinExistence type="predicted"/>
<dbReference type="PROSITE" id="PS50943">
    <property type="entry name" value="HTH_CROC1"/>
    <property type="match status" value="1"/>
</dbReference>
<dbReference type="Gene3D" id="1.10.260.40">
    <property type="entry name" value="lambda repressor-like DNA-binding domains"/>
    <property type="match status" value="1"/>
</dbReference>
<dbReference type="CDD" id="cd00093">
    <property type="entry name" value="HTH_XRE"/>
    <property type="match status" value="1"/>
</dbReference>
<dbReference type="SMART" id="SM00530">
    <property type="entry name" value="HTH_XRE"/>
    <property type="match status" value="1"/>
</dbReference>
<dbReference type="InterPro" id="IPR010982">
    <property type="entry name" value="Lambda_DNA-bd_dom_sf"/>
</dbReference>
<accession>A0A8S5U6H6</accession>
<name>A0A8S5U6H6_9CAUD</name>
<dbReference type="GO" id="GO:0003677">
    <property type="term" value="F:DNA binding"/>
    <property type="evidence" value="ECO:0007669"/>
    <property type="project" value="UniProtKB-KW"/>
</dbReference>
<evidence type="ECO:0000259" key="1">
    <source>
        <dbReference type="PROSITE" id="PS50943"/>
    </source>
</evidence>